<organism evidence="1">
    <name type="scientific">Thermosporothrix sp. COM3</name>
    <dbReference type="NCBI Taxonomy" id="2490863"/>
    <lineage>
        <taxon>Bacteria</taxon>
        <taxon>Bacillati</taxon>
        <taxon>Chloroflexota</taxon>
        <taxon>Ktedonobacteria</taxon>
        <taxon>Ktedonobacterales</taxon>
        <taxon>Thermosporotrichaceae</taxon>
        <taxon>Thermosporothrix</taxon>
    </lineage>
</organism>
<proteinExistence type="predicted"/>
<reference evidence="1" key="1">
    <citation type="submission" date="2018-12" db="EMBL/GenBank/DDBJ databases">
        <title>Novel natural products biosynthetic potential of the class Ktedonobacteria.</title>
        <authorList>
            <person name="Zheng Y."/>
            <person name="Saitou A."/>
            <person name="Wang C.M."/>
            <person name="Toyoda A."/>
            <person name="Minakuchi Y."/>
            <person name="Sekiguchi Y."/>
            <person name="Ueda K."/>
            <person name="Takano H."/>
            <person name="Sakai Y."/>
            <person name="Yokota A."/>
            <person name="Yabe S."/>
        </authorList>
    </citation>
    <scope>NUCLEOTIDE SEQUENCE</scope>
    <source>
        <strain evidence="1">COM3</strain>
    </source>
</reference>
<accession>A0A455SIG3</accession>
<name>A0A455SIG3_9CHLR</name>
<evidence type="ECO:0000313" key="1">
    <source>
        <dbReference type="EMBL" id="BBH87158.1"/>
    </source>
</evidence>
<sequence length="52" mass="5886">MKESGALPHMRALPPAFLDCLTGWQVGVSVRSLLGFWDRYRVGLSWAFYSLV</sequence>
<dbReference type="AlphaFoldDB" id="A0A455SIG3"/>
<protein>
    <submittedName>
        <fullName evidence="1">Uncharacterized protein</fullName>
    </submittedName>
</protein>
<dbReference type="EMBL" id="AP019376">
    <property type="protein sequence ID" value="BBH87158.1"/>
    <property type="molecule type" value="Genomic_DNA"/>
</dbReference>
<gene>
    <name evidence="1" type="ORF">KTC_19090</name>
</gene>